<evidence type="ECO:0000313" key="2">
    <source>
        <dbReference type="Proteomes" id="UP000515124"/>
    </source>
</evidence>
<sequence length="311" mass="35360">MVDRLCTLNTEPTAIFQQKPYKSISYNSRRSRQTEKEKSPARTSSSKKKRKDEEDPNPEVTQRKRLKALAFSNNLLSEVPAKPHAPLTPSNTVVKHHGKDILKKSQRKNRFLFSFPGLLAPIGGGKIGELKDLGTKNPVLYLDFPQGRMKLFGTIVFPKKRYLTMQFPRGGKSVMCEDYLDNMIVFSDAWWIGTQAENPEEAQLDFPKELTEGQHAEYDFKGGAGSTSANKQSDRKNETTYVEHSPNVKVEDNVSDDGNKDSMRATPVRHSSRTGGKRFKYWPKHFIALSRYCHKRSEAGGIKYTHTKYAK</sequence>
<name>A0A6P5SXW0_PRUAV</name>
<organism evidence="2 3">
    <name type="scientific">Prunus avium</name>
    <name type="common">Cherry</name>
    <name type="synonym">Cerasus avium</name>
    <dbReference type="NCBI Taxonomy" id="42229"/>
    <lineage>
        <taxon>Eukaryota</taxon>
        <taxon>Viridiplantae</taxon>
        <taxon>Streptophyta</taxon>
        <taxon>Embryophyta</taxon>
        <taxon>Tracheophyta</taxon>
        <taxon>Spermatophyta</taxon>
        <taxon>Magnoliopsida</taxon>
        <taxon>eudicotyledons</taxon>
        <taxon>Gunneridae</taxon>
        <taxon>Pentapetalae</taxon>
        <taxon>rosids</taxon>
        <taxon>fabids</taxon>
        <taxon>Rosales</taxon>
        <taxon>Rosaceae</taxon>
        <taxon>Amygdaloideae</taxon>
        <taxon>Amygdaleae</taxon>
        <taxon>Prunus</taxon>
    </lineage>
</organism>
<dbReference type="GO" id="GO:0003677">
    <property type="term" value="F:DNA binding"/>
    <property type="evidence" value="ECO:0007669"/>
    <property type="project" value="InterPro"/>
</dbReference>
<dbReference type="GeneID" id="110760506"/>
<keyword evidence="2" id="KW-1185">Reference proteome</keyword>
<reference evidence="3" key="1">
    <citation type="submission" date="2025-08" db="UniProtKB">
        <authorList>
            <consortium name="RefSeq"/>
        </authorList>
    </citation>
    <scope>IDENTIFICATION</scope>
</reference>
<dbReference type="GO" id="GO:0042023">
    <property type="term" value="P:DNA endoreduplication"/>
    <property type="evidence" value="ECO:0007669"/>
    <property type="project" value="InterPro"/>
</dbReference>
<dbReference type="InterPro" id="IPR038859">
    <property type="entry name" value="RHL1"/>
</dbReference>
<evidence type="ECO:0000256" key="1">
    <source>
        <dbReference type="SAM" id="MobiDB-lite"/>
    </source>
</evidence>
<dbReference type="RefSeq" id="XP_021818483.1">
    <property type="nucleotide sequence ID" value="XM_021962791.1"/>
</dbReference>
<evidence type="ECO:0000313" key="3">
    <source>
        <dbReference type="RefSeq" id="XP_021818483.1"/>
    </source>
</evidence>
<accession>A0A6P5SXW0</accession>
<dbReference type="KEGG" id="pavi:110760506"/>
<feature type="region of interest" description="Disordered" evidence="1">
    <location>
        <begin position="17"/>
        <end position="65"/>
    </location>
</feature>
<dbReference type="PANTHER" id="PTHR35698">
    <property type="entry name" value="DNA-BINDING PROTEIN RHL1"/>
    <property type="match status" value="1"/>
</dbReference>
<dbReference type="AlphaFoldDB" id="A0A6P5SXW0"/>
<feature type="compositionally biased region" description="Basic and acidic residues" evidence="1">
    <location>
        <begin position="249"/>
        <end position="263"/>
    </location>
</feature>
<protein>
    <submittedName>
        <fullName evidence="3">DNA-binding protein RHL1-like</fullName>
    </submittedName>
</protein>
<dbReference type="Proteomes" id="UP000515124">
    <property type="component" value="Unplaced"/>
</dbReference>
<dbReference type="PANTHER" id="PTHR35698:SF2">
    <property type="entry name" value="DNA-BINDING PROTEIN RHL1"/>
    <property type="match status" value="1"/>
</dbReference>
<gene>
    <name evidence="3" type="primary">LOC110760506</name>
</gene>
<proteinExistence type="predicted"/>
<feature type="region of interest" description="Disordered" evidence="1">
    <location>
        <begin position="218"/>
        <end position="276"/>
    </location>
</feature>